<keyword evidence="1" id="KW-0732">Signal</keyword>
<dbReference type="EMBL" id="MU858079">
    <property type="protein sequence ID" value="KAK4215481.1"/>
    <property type="molecule type" value="Genomic_DNA"/>
</dbReference>
<dbReference type="AlphaFoldDB" id="A0AAN7B7D1"/>
<dbReference type="Proteomes" id="UP001301769">
    <property type="component" value="Unassembled WGS sequence"/>
</dbReference>
<comment type="caution">
    <text evidence="2">The sequence shown here is derived from an EMBL/GenBank/DDBJ whole genome shotgun (WGS) entry which is preliminary data.</text>
</comment>
<proteinExistence type="predicted"/>
<feature type="chain" id="PRO_5042952744" evidence="1">
    <location>
        <begin position="18"/>
        <end position="402"/>
    </location>
</feature>
<evidence type="ECO:0000313" key="3">
    <source>
        <dbReference type="Proteomes" id="UP001301769"/>
    </source>
</evidence>
<evidence type="ECO:0000256" key="1">
    <source>
        <dbReference type="SAM" id="SignalP"/>
    </source>
</evidence>
<keyword evidence="3" id="KW-1185">Reference proteome</keyword>
<reference evidence="2" key="1">
    <citation type="journal article" date="2023" name="Mol. Phylogenet. Evol.">
        <title>Genome-scale phylogeny and comparative genomics of the fungal order Sordariales.</title>
        <authorList>
            <person name="Hensen N."/>
            <person name="Bonometti L."/>
            <person name="Westerberg I."/>
            <person name="Brannstrom I.O."/>
            <person name="Guillou S."/>
            <person name="Cros-Aarteil S."/>
            <person name="Calhoun S."/>
            <person name="Haridas S."/>
            <person name="Kuo A."/>
            <person name="Mondo S."/>
            <person name="Pangilinan J."/>
            <person name="Riley R."/>
            <person name="LaButti K."/>
            <person name="Andreopoulos B."/>
            <person name="Lipzen A."/>
            <person name="Chen C."/>
            <person name="Yan M."/>
            <person name="Daum C."/>
            <person name="Ng V."/>
            <person name="Clum A."/>
            <person name="Steindorff A."/>
            <person name="Ohm R.A."/>
            <person name="Martin F."/>
            <person name="Silar P."/>
            <person name="Natvig D.O."/>
            <person name="Lalanne C."/>
            <person name="Gautier V."/>
            <person name="Ament-Velasquez S.L."/>
            <person name="Kruys A."/>
            <person name="Hutchinson M.I."/>
            <person name="Powell A.J."/>
            <person name="Barry K."/>
            <person name="Miller A.N."/>
            <person name="Grigoriev I.V."/>
            <person name="Debuchy R."/>
            <person name="Gladieux P."/>
            <person name="Hiltunen Thoren M."/>
            <person name="Johannesson H."/>
        </authorList>
    </citation>
    <scope>NUCLEOTIDE SEQUENCE</scope>
    <source>
        <strain evidence="2">PSN293</strain>
    </source>
</reference>
<organism evidence="2 3">
    <name type="scientific">Rhypophila decipiens</name>
    <dbReference type="NCBI Taxonomy" id="261697"/>
    <lineage>
        <taxon>Eukaryota</taxon>
        <taxon>Fungi</taxon>
        <taxon>Dikarya</taxon>
        <taxon>Ascomycota</taxon>
        <taxon>Pezizomycotina</taxon>
        <taxon>Sordariomycetes</taxon>
        <taxon>Sordariomycetidae</taxon>
        <taxon>Sordariales</taxon>
        <taxon>Naviculisporaceae</taxon>
        <taxon>Rhypophila</taxon>
    </lineage>
</organism>
<feature type="signal peptide" evidence="1">
    <location>
        <begin position="1"/>
        <end position="17"/>
    </location>
</feature>
<name>A0AAN7B7D1_9PEZI</name>
<accession>A0AAN7B7D1</accession>
<protein>
    <submittedName>
        <fullName evidence="2">Uncharacterized protein</fullName>
    </submittedName>
</protein>
<evidence type="ECO:0000313" key="2">
    <source>
        <dbReference type="EMBL" id="KAK4215481.1"/>
    </source>
</evidence>
<gene>
    <name evidence="2" type="ORF">QBC37DRAFT_458698</name>
</gene>
<sequence>MRPTPTFLLAFARLAAAACCRSNLCLREIVAEDVSDRNGLEDCSSYLAVTVTPDALTVYETVSEVPIEHTTKVETPFVTVSETVTVSTETVLVTVRTVSTATTEISLSTAVQTVIAATETRTATEFKTKTNAVDLKACQSFAKYKRACSCAGVTATTVVAASVEPTTITVTETGSAVLSTLLSAAPVVTETVTVPVVDTITDTTTEVDLLTATIASTTTTTVSLTSTVSTTSTQTASVCLKGALLGAFKANATQYGSSSLNIYANLLNGLTGGITWQAASSSTSASFQNKYIWALDEEGRLNVAYNVPPYTYKYYAYMSTASSGSNWPQVNTETSVRSQVNAGQAVTYITGCVDSVTGELTLNAAGRTQILWCGQQLWMSSNLGTDINRGVCVQMFPKVGRV</sequence>
<reference evidence="2" key="2">
    <citation type="submission" date="2023-05" db="EMBL/GenBank/DDBJ databases">
        <authorList>
            <consortium name="Lawrence Berkeley National Laboratory"/>
            <person name="Steindorff A."/>
            <person name="Hensen N."/>
            <person name="Bonometti L."/>
            <person name="Westerberg I."/>
            <person name="Brannstrom I.O."/>
            <person name="Guillou S."/>
            <person name="Cros-Aarteil S."/>
            <person name="Calhoun S."/>
            <person name="Haridas S."/>
            <person name="Kuo A."/>
            <person name="Mondo S."/>
            <person name="Pangilinan J."/>
            <person name="Riley R."/>
            <person name="Labutti K."/>
            <person name="Andreopoulos B."/>
            <person name="Lipzen A."/>
            <person name="Chen C."/>
            <person name="Yanf M."/>
            <person name="Daum C."/>
            <person name="Ng V."/>
            <person name="Clum A."/>
            <person name="Ohm R."/>
            <person name="Martin F."/>
            <person name="Silar P."/>
            <person name="Natvig D."/>
            <person name="Lalanne C."/>
            <person name="Gautier V."/>
            <person name="Ament-Velasquez S.L."/>
            <person name="Kruys A."/>
            <person name="Hutchinson M.I."/>
            <person name="Powell A.J."/>
            <person name="Barry K."/>
            <person name="Miller A.N."/>
            <person name="Grigoriev I.V."/>
            <person name="Debuchy R."/>
            <person name="Gladieux P."/>
            <person name="Thoren M.H."/>
            <person name="Johannesson H."/>
        </authorList>
    </citation>
    <scope>NUCLEOTIDE SEQUENCE</scope>
    <source>
        <strain evidence="2">PSN293</strain>
    </source>
</reference>